<dbReference type="EMBL" id="CABIJS010000022">
    <property type="protein sequence ID" value="VUZ39666.1"/>
    <property type="molecule type" value="Genomic_DNA"/>
</dbReference>
<evidence type="ECO:0000313" key="1">
    <source>
        <dbReference type="EMBL" id="VUZ39666.1"/>
    </source>
</evidence>
<dbReference type="Proteomes" id="UP000321570">
    <property type="component" value="Unassembled WGS sequence"/>
</dbReference>
<feature type="non-terminal residue" evidence="1">
    <location>
        <position position="1"/>
    </location>
</feature>
<organism evidence="1 2">
    <name type="scientific">Hymenolepis diminuta</name>
    <name type="common">Rat tapeworm</name>
    <dbReference type="NCBI Taxonomy" id="6216"/>
    <lineage>
        <taxon>Eukaryota</taxon>
        <taxon>Metazoa</taxon>
        <taxon>Spiralia</taxon>
        <taxon>Lophotrochozoa</taxon>
        <taxon>Platyhelminthes</taxon>
        <taxon>Cestoda</taxon>
        <taxon>Eucestoda</taxon>
        <taxon>Cyclophyllidea</taxon>
        <taxon>Hymenolepididae</taxon>
        <taxon>Hymenolepis</taxon>
    </lineage>
</organism>
<protein>
    <submittedName>
        <fullName evidence="1">Uncharacterized protein</fullName>
    </submittedName>
</protein>
<keyword evidence="2" id="KW-1185">Reference proteome</keyword>
<dbReference type="AlphaFoldDB" id="A0A564XXP7"/>
<gene>
    <name evidence="1" type="ORF">WMSIL1_LOCUS1077</name>
</gene>
<accession>A0A564XXP7</accession>
<proteinExistence type="predicted"/>
<sequence>TRYTYFLSRFSLTTVHEKAIHVSKFHLVRNAPQLSAYGCKKAQMNELGIVFLKNGS</sequence>
<evidence type="ECO:0000313" key="2">
    <source>
        <dbReference type="Proteomes" id="UP000321570"/>
    </source>
</evidence>
<name>A0A564XXP7_HYMDI</name>
<reference evidence="1 2" key="1">
    <citation type="submission" date="2019-07" db="EMBL/GenBank/DDBJ databases">
        <authorList>
            <person name="Jastrzebski P J."/>
            <person name="Paukszto L."/>
            <person name="Jastrzebski P J."/>
        </authorList>
    </citation>
    <scope>NUCLEOTIDE SEQUENCE [LARGE SCALE GENOMIC DNA]</scope>
    <source>
        <strain evidence="1 2">WMS-il1</strain>
    </source>
</reference>